<dbReference type="EMBL" id="LXQA010136936">
    <property type="protein sequence ID" value="MCI23605.1"/>
    <property type="molecule type" value="Genomic_DNA"/>
</dbReference>
<sequence>VVPNFSVGEKLWNYGTEFAPILEQGKLQWKMLQGKDQWILDYFMELLMVTLGLVGGAISSVVEALV</sequence>
<comment type="caution">
    <text evidence="2">The sequence shown here is derived from an EMBL/GenBank/DDBJ whole genome shotgun (WGS) entry which is preliminary data.</text>
</comment>
<feature type="non-terminal residue" evidence="2">
    <location>
        <position position="1"/>
    </location>
</feature>
<reference evidence="2 3" key="1">
    <citation type="journal article" date="2018" name="Front. Plant Sci.">
        <title>Red Clover (Trifolium pratense) and Zigzag Clover (T. medium) - A Picture of Genomic Similarities and Differences.</title>
        <authorList>
            <person name="Dluhosova J."/>
            <person name="Istvanek J."/>
            <person name="Nedelnik J."/>
            <person name="Repkova J."/>
        </authorList>
    </citation>
    <scope>NUCLEOTIDE SEQUENCE [LARGE SCALE GENOMIC DNA]</scope>
    <source>
        <strain evidence="3">cv. 10/8</strain>
        <tissue evidence="2">Leaf</tissue>
    </source>
</reference>
<organism evidence="2 3">
    <name type="scientific">Trifolium medium</name>
    <dbReference type="NCBI Taxonomy" id="97028"/>
    <lineage>
        <taxon>Eukaryota</taxon>
        <taxon>Viridiplantae</taxon>
        <taxon>Streptophyta</taxon>
        <taxon>Embryophyta</taxon>
        <taxon>Tracheophyta</taxon>
        <taxon>Spermatophyta</taxon>
        <taxon>Magnoliopsida</taxon>
        <taxon>eudicotyledons</taxon>
        <taxon>Gunneridae</taxon>
        <taxon>Pentapetalae</taxon>
        <taxon>rosids</taxon>
        <taxon>fabids</taxon>
        <taxon>Fabales</taxon>
        <taxon>Fabaceae</taxon>
        <taxon>Papilionoideae</taxon>
        <taxon>50 kb inversion clade</taxon>
        <taxon>NPAAA clade</taxon>
        <taxon>Hologalegina</taxon>
        <taxon>IRL clade</taxon>
        <taxon>Trifolieae</taxon>
        <taxon>Trifolium</taxon>
    </lineage>
</organism>
<feature type="transmembrane region" description="Helical" evidence="1">
    <location>
        <begin position="39"/>
        <end position="62"/>
    </location>
</feature>
<dbReference type="AlphaFoldDB" id="A0A392QJZ0"/>
<name>A0A392QJZ0_9FABA</name>
<proteinExistence type="predicted"/>
<protein>
    <submittedName>
        <fullName evidence="2">Uncharacterized protein</fullName>
    </submittedName>
</protein>
<dbReference type="Proteomes" id="UP000265520">
    <property type="component" value="Unassembled WGS sequence"/>
</dbReference>
<evidence type="ECO:0000313" key="2">
    <source>
        <dbReference type="EMBL" id="MCI23605.1"/>
    </source>
</evidence>
<keyword evidence="1" id="KW-0812">Transmembrane</keyword>
<evidence type="ECO:0000256" key="1">
    <source>
        <dbReference type="SAM" id="Phobius"/>
    </source>
</evidence>
<accession>A0A392QJZ0</accession>
<keyword evidence="1" id="KW-0472">Membrane</keyword>
<evidence type="ECO:0000313" key="3">
    <source>
        <dbReference type="Proteomes" id="UP000265520"/>
    </source>
</evidence>
<keyword evidence="3" id="KW-1185">Reference proteome</keyword>
<keyword evidence="1" id="KW-1133">Transmembrane helix</keyword>